<evidence type="ECO:0000256" key="4">
    <source>
        <dbReference type="ARBA" id="ARBA00022777"/>
    </source>
</evidence>
<organism evidence="8 9">
    <name type="scientific">Linnemannia hyalina</name>
    <dbReference type="NCBI Taxonomy" id="64524"/>
    <lineage>
        <taxon>Eukaryota</taxon>
        <taxon>Fungi</taxon>
        <taxon>Fungi incertae sedis</taxon>
        <taxon>Mucoromycota</taxon>
        <taxon>Mortierellomycotina</taxon>
        <taxon>Mortierellomycetes</taxon>
        <taxon>Mortierellales</taxon>
        <taxon>Mortierellaceae</taxon>
        <taxon>Linnemannia</taxon>
    </lineage>
</organism>
<feature type="compositionally biased region" description="Basic and acidic residues" evidence="6">
    <location>
        <begin position="281"/>
        <end position="295"/>
    </location>
</feature>
<reference evidence="8" key="1">
    <citation type="submission" date="2021-06" db="EMBL/GenBank/DDBJ databases">
        <title>Genome Sequence of Mortierella hyaline Strain SCG-10, a Cold-Adapted, Nitrate-Reducing Fungus Isolated from Soil in Minnesota, USA.</title>
        <authorList>
            <person name="Aldossari N."/>
        </authorList>
    </citation>
    <scope>NUCLEOTIDE SEQUENCE</scope>
    <source>
        <strain evidence="8">SCG-10</strain>
    </source>
</reference>
<gene>
    <name evidence="8" type="ORF">KI688_006347</name>
</gene>
<sequence length="295" mass="33601">MDSNSVYRPEDLGSDANENDIPEVNDRPAPNPKKIRTRPSSWVGYEDKRGPYLLIPLYRSWNFYVLLINRAPLLVPEIKFFNKQLVAGLSFILEAGIRHCDLKSENVLVAEGIHLKITDFGLSEESSVKRNSVIYPPEDYLEGVPPSEDVRNLLDRTLEIDVEHRINVHELANHNFLCRDFASRVFPIRRSTWPRCLTITLLKTHARTSENNAEVSRAWKRKKRRSEKAAVKDHEIRVNQRSHATVCVVAAKGKEVVHWCRVNTKSGTEAITDANANADATTKDHSARTRNQGDT</sequence>
<evidence type="ECO:0000256" key="2">
    <source>
        <dbReference type="ARBA" id="ARBA00022679"/>
    </source>
</evidence>
<dbReference type="OrthoDB" id="413582at2759"/>
<dbReference type="Proteomes" id="UP000707451">
    <property type="component" value="Unassembled WGS sequence"/>
</dbReference>
<proteinExistence type="predicted"/>
<dbReference type="SUPFAM" id="SSF56112">
    <property type="entry name" value="Protein kinase-like (PK-like)"/>
    <property type="match status" value="1"/>
</dbReference>
<dbReference type="Pfam" id="PF00069">
    <property type="entry name" value="Pkinase"/>
    <property type="match status" value="1"/>
</dbReference>
<feature type="domain" description="Protein kinase" evidence="7">
    <location>
        <begin position="1"/>
        <end position="295"/>
    </location>
</feature>
<dbReference type="PANTHER" id="PTHR24345">
    <property type="entry name" value="SERINE/THREONINE-PROTEIN KINASE PLK"/>
    <property type="match status" value="1"/>
</dbReference>
<keyword evidence="2" id="KW-0808">Transferase</keyword>
<dbReference type="SMART" id="SM00220">
    <property type="entry name" value="S_TKc"/>
    <property type="match status" value="1"/>
</dbReference>
<evidence type="ECO:0000256" key="5">
    <source>
        <dbReference type="ARBA" id="ARBA00022840"/>
    </source>
</evidence>
<dbReference type="PANTHER" id="PTHR24345:SF0">
    <property type="entry name" value="CELL CYCLE SERINE_THREONINE-PROTEIN KINASE CDC5_MSD2"/>
    <property type="match status" value="1"/>
</dbReference>
<dbReference type="InterPro" id="IPR011009">
    <property type="entry name" value="Kinase-like_dom_sf"/>
</dbReference>
<name>A0A9P7Y4G5_9FUNG</name>
<keyword evidence="9" id="KW-1185">Reference proteome</keyword>
<dbReference type="EMBL" id="JAHRHY010000002">
    <property type="protein sequence ID" value="KAG9072123.1"/>
    <property type="molecule type" value="Genomic_DNA"/>
</dbReference>
<keyword evidence="1" id="KW-0723">Serine/threonine-protein kinase</keyword>
<keyword evidence="3" id="KW-0547">Nucleotide-binding</keyword>
<dbReference type="InterPro" id="IPR008271">
    <property type="entry name" value="Ser/Thr_kinase_AS"/>
</dbReference>
<keyword evidence="4" id="KW-0418">Kinase</keyword>
<dbReference type="PROSITE" id="PS00108">
    <property type="entry name" value="PROTEIN_KINASE_ST"/>
    <property type="match status" value="1"/>
</dbReference>
<dbReference type="GO" id="GO:0005634">
    <property type="term" value="C:nucleus"/>
    <property type="evidence" value="ECO:0007669"/>
    <property type="project" value="TreeGrafter"/>
</dbReference>
<dbReference type="InterPro" id="IPR000719">
    <property type="entry name" value="Prot_kinase_dom"/>
</dbReference>
<dbReference type="PROSITE" id="PS50011">
    <property type="entry name" value="PROTEIN_KINASE_DOM"/>
    <property type="match status" value="1"/>
</dbReference>
<protein>
    <recommendedName>
        <fullName evidence="7">Protein kinase domain-containing protein</fullName>
    </recommendedName>
</protein>
<evidence type="ECO:0000256" key="6">
    <source>
        <dbReference type="SAM" id="MobiDB-lite"/>
    </source>
</evidence>
<evidence type="ECO:0000256" key="1">
    <source>
        <dbReference type="ARBA" id="ARBA00022527"/>
    </source>
</evidence>
<accession>A0A9P7Y4G5</accession>
<feature type="region of interest" description="Disordered" evidence="6">
    <location>
        <begin position="1"/>
        <end position="38"/>
    </location>
</feature>
<dbReference type="GO" id="GO:0005524">
    <property type="term" value="F:ATP binding"/>
    <property type="evidence" value="ECO:0007669"/>
    <property type="project" value="UniProtKB-KW"/>
</dbReference>
<feature type="region of interest" description="Disordered" evidence="6">
    <location>
        <begin position="273"/>
        <end position="295"/>
    </location>
</feature>
<evidence type="ECO:0000313" key="8">
    <source>
        <dbReference type="EMBL" id="KAG9072123.1"/>
    </source>
</evidence>
<evidence type="ECO:0000259" key="7">
    <source>
        <dbReference type="PROSITE" id="PS50011"/>
    </source>
</evidence>
<dbReference type="Gene3D" id="1.10.510.10">
    <property type="entry name" value="Transferase(Phosphotransferase) domain 1"/>
    <property type="match status" value="1"/>
</dbReference>
<dbReference type="AlphaFoldDB" id="A0A9P7Y4G5"/>
<comment type="caution">
    <text evidence="8">The sequence shown here is derived from an EMBL/GenBank/DDBJ whole genome shotgun (WGS) entry which is preliminary data.</text>
</comment>
<keyword evidence="5" id="KW-0067">ATP-binding</keyword>
<evidence type="ECO:0000256" key="3">
    <source>
        <dbReference type="ARBA" id="ARBA00022741"/>
    </source>
</evidence>
<evidence type="ECO:0000313" key="9">
    <source>
        <dbReference type="Proteomes" id="UP000707451"/>
    </source>
</evidence>
<dbReference type="GO" id="GO:0004674">
    <property type="term" value="F:protein serine/threonine kinase activity"/>
    <property type="evidence" value="ECO:0007669"/>
    <property type="project" value="UniProtKB-KW"/>
</dbReference>